<dbReference type="VEuPathDB" id="AmoebaDB:FDP41_003028"/>
<reference evidence="1 2" key="1">
    <citation type="journal article" date="2019" name="Sci. Rep.">
        <title>Nanopore sequencing improves the draft genome of the human pathogenic amoeba Naegleria fowleri.</title>
        <authorList>
            <person name="Liechti N."/>
            <person name="Schurch N."/>
            <person name="Bruggmann R."/>
            <person name="Wittwer M."/>
        </authorList>
    </citation>
    <scope>NUCLEOTIDE SEQUENCE [LARGE SCALE GENOMIC DNA]</scope>
    <source>
        <strain evidence="1 2">ATCC 30894</strain>
    </source>
</reference>
<organism evidence="1 2">
    <name type="scientific">Naegleria fowleri</name>
    <name type="common">Brain eating amoeba</name>
    <dbReference type="NCBI Taxonomy" id="5763"/>
    <lineage>
        <taxon>Eukaryota</taxon>
        <taxon>Discoba</taxon>
        <taxon>Heterolobosea</taxon>
        <taxon>Tetramitia</taxon>
        <taxon>Eutetramitia</taxon>
        <taxon>Vahlkampfiidae</taxon>
        <taxon>Naegleria</taxon>
    </lineage>
</organism>
<gene>
    <name evidence="1" type="ORF">FDP41_003028</name>
</gene>
<dbReference type="AlphaFoldDB" id="A0A6A5BRF2"/>
<keyword evidence="2" id="KW-1185">Reference proteome</keyword>
<sequence>MTSPRNEFPFHRISQTRDPDVVFSSSSSSTIGLKKLLILRGKEPPHFFTCICEKFNGFVRNPELFKWHNKEFQPYQPDDSFALLSCVDAMDQADLTQEHIRIFRFYFDYDFVVFPLYAGCDVPSHIEPLLNDILNMMKELISSKRIAVLFLRGGREYSVPCRLGYVKDVKQGFVEYAFQYMDINVTALNETCLKSALLMEFKTKYPELFIQHEKIQQSVDLSQSYICAVLAEACTDLSKWNILATAEEGKKLSLLLHKTERVMFTPWYGFNHGNELSHDIVRYFCKYLVLEYLREDDSNFKMKLTQKYQNVQLCDTAVVTMQ</sequence>
<comment type="caution">
    <text evidence="1">The sequence shown here is derived from an EMBL/GenBank/DDBJ whole genome shotgun (WGS) entry which is preliminary data.</text>
</comment>
<dbReference type="GeneID" id="68110246"/>
<dbReference type="VEuPathDB" id="AmoebaDB:NfTy_058470"/>
<name>A0A6A5BRF2_NAEFO</name>
<dbReference type="OMA" id="EHIRIFR"/>
<dbReference type="OrthoDB" id="10267038at2759"/>
<accession>A0A6A5BRF2</accession>
<dbReference type="EMBL" id="VFQX01000033">
    <property type="protein sequence ID" value="KAF0977706.1"/>
    <property type="molecule type" value="Genomic_DNA"/>
</dbReference>
<proteinExistence type="predicted"/>
<dbReference type="RefSeq" id="XP_044562419.1">
    <property type="nucleotide sequence ID" value="XM_044706287.1"/>
</dbReference>
<dbReference type="VEuPathDB" id="AmoebaDB:NF0095770"/>
<evidence type="ECO:0000313" key="1">
    <source>
        <dbReference type="EMBL" id="KAF0977706.1"/>
    </source>
</evidence>
<evidence type="ECO:0000313" key="2">
    <source>
        <dbReference type="Proteomes" id="UP000444721"/>
    </source>
</evidence>
<protein>
    <submittedName>
        <fullName evidence="1">Uncharacterized protein</fullName>
    </submittedName>
</protein>
<dbReference type="Proteomes" id="UP000444721">
    <property type="component" value="Unassembled WGS sequence"/>
</dbReference>